<protein>
    <submittedName>
        <fullName evidence="3">Gfo/Idh/MocA family oxidoreductase</fullName>
    </submittedName>
</protein>
<feature type="domain" description="Gfo/Idh/MocA-like oxidoreductase N-terminal" evidence="1">
    <location>
        <begin position="39"/>
        <end position="171"/>
    </location>
</feature>
<name>A0ABU4WGR0_9BACT</name>
<dbReference type="Gene3D" id="3.30.360.10">
    <property type="entry name" value="Dihydrodipicolinate Reductase, domain 2"/>
    <property type="match status" value="1"/>
</dbReference>
<dbReference type="PROSITE" id="PS51318">
    <property type="entry name" value="TAT"/>
    <property type="match status" value="1"/>
</dbReference>
<feature type="domain" description="GFO/IDH/MocA-like oxidoreductase" evidence="2">
    <location>
        <begin position="234"/>
        <end position="331"/>
    </location>
</feature>
<proteinExistence type="predicted"/>
<sequence length="451" mass="50937">MEYNRRDFLKLAGLAGGGLMMSSSVARAQEKKVAPSEELNIALVGMGAEGEVLLNSLIKIPGIRFRAVCDIWECRRRYARGRILGATAKAGKKTDLKDHLYEDYKDLIANEKDLDGVIIATPDFWHAPQTVDFLKAGVNVYCEKMMSNTVEGARSMVRAARETGKLLQIGHQRKSSPRYHYVRDVLLRKLNLCGQITGANAQWNRAVTKDLTVPEGKAFAISDETLQKYGFENKQKFRNWRWYKGLGGGPISDLGAHQIDIFAYMFGGRPKSVMAGGGNNFYKKDWYDDVMCIYEFEKTYQGFPARAFYQVLTTTSVGGYFEQFFGTDGSIKMSENPALTKIFKERGRPELDAKWEKYVADGLLVKKAAVEVKTEDVRESKPPEEYGFEVDFKGKFIHQPHLENFFNAIRGQEKLNCDGEHAFEAEAAVYKVNEAVAAKKMLEFTDEDFKA</sequence>
<dbReference type="Pfam" id="PF22725">
    <property type="entry name" value="GFO_IDH_MocA_C3"/>
    <property type="match status" value="1"/>
</dbReference>
<evidence type="ECO:0000259" key="2">
    <source>
        <dbReference type="Pfam" id="PF22725"/>
    </source>
</evidence>
<dbReference type="SUPFAM" id="SSF55347">
    <property type="entry name" value="Glyceraldehyde-3-phosphate dehydrogenase-like, C-terminal domain"/>
    <property type="match status" value="1"/>
</dbReference>
<dbReference type="SUPFAM" id="SSF51735">
    <property type="entry name" value="NAD(P)-binding Rossmann-fold domains"/>
    <property type="match status" value="1"/>
</dbReference>
<accession>A0ABU4WGR0</accession>
<evidence type="ECO:0000313" key="4">
    <source>
        <dbReference type="Proteomes" id="UP001275932"/>
    </source>
</evidence>
<dbReference type="RefSeq" id="WP_370397193.1">
    <property type="nucleotide sequence ID" value="NZ_JALBUT010000006.1"/>
</dbReference>
<comment type="caution">
    <text evidence="3">The sequence shown here is derived from an EMBL/GenBank/DDBJ whole genome shotgun (WGS) entry which is preliminary data.</text>
</comment>
<dbReference type="InterPro" id="IPR036291">
    <property type="entry name" value="NAD(P)-bd_dom_sf"/>
</dbReference>
<dbReference type="InterPro" id="IPR000683">
    <property type="entry name" value="Gfo/Idh/MocA-like_OxRdtase_N"/>
</dbReference>
<keyword evidence="4" id="KW-1185">Reference proteome</keyword>
<dbReference type="Proteomes" id="UP001275932">
    <property type="component" value="Unassembled WGS sequence"/>
</dbReference>
<dbReference type="EMBL" id="JALBUT010000006">
    <property type="protein sequence ID" value="MDX8415744.1"/>
    <property type="molecule type" value="Genomic_DNA"/>
</dbReference>
<dbReference type="NCBIfam" id="TIGR01409">
    <property type="entry name" value="TAT_signal_seq"/>
    <property type="match status" value="1"/>
</dbReference>
<reference evidence="3 4" key="1">
    <citation type="submission" date="2022-03" db="EMBL/GenBank/DDBJ databases">
        <title>Novel taxa within the pig intestine.</title>
        <authorList>
            <person name="Wylensek D."/>
            <person name="Bishof K."/>
            <person name="Afrizal A."/>
            <person name="Clavel T."/>
        </authorList>
    </citation>
    <scope>NUCLEOTIDE SEQUENCE [LARGE SCALE GENOMIC DNA]</scope>
    <source>
        <strain evidence="3 4">CLA-KB-P66</strain>
    </source>
</reference>
<evidence type="ECO:0000259" key="1">
    <source>
        <dbReference type="Pfam" id="PF01408"/>
    </source>
</evidence>
<dbReference type="PANTHER" id="PTHR43818:SF12">
    <property type="entry name" value="NADH-DEPENDENT DEHYDROGENASE-RELATED"/>
    <property type="match status" value="1"/>
</dbReference>
<dbReference type="PANTHER" id="PTHR43818">
    <property type="entry name" value="BCDNA.GH03377"/>
    <property type="match status" value="1"/>
</dbReference>
<organism evidence="3 4">
    <name type="scientific">Intestinicryptomonas porci</name>
    <dbReference type="NCBI Taxonomy" id="2926320"/>
    <lineage>
        <taxon>Bacteria</taxon>
        <taxon>Pseudomonadati</taxon>
        <taxon>Verrucomicrobiota</taxon>
        <taxon>Opitutia</taxon>
        <taxon>Opitutales</taxon>
        <taxon>Intestinicryptomonaceae</taxon>
        <taxon>Intestinicryptomonas</taxon>
    </lineage>
</organism>
<dbReference type="InterPro" id="IPR050463">
    <property type="entry name" value="Gfo/Idh/MocA_oxidrdct_glycsds"/>
</dbReference>
<dbReference type="Gene3D" id="3.40.50.720">
    <property type="entry name" value="NAD(P)-binding Rossmann-like Domain"/>
    <property type="match status" value="1"/>
</dbReference>
<evidence type="ECO:0000313" key="3">
    <source>
        <dbReference type="EMBL" id="MDX8415744.1"/>
    </source>
</evidence>
<dbReference type="InterPro" id="IPR055170">
    <property type="entry name" value="GFO_IDH_MocA-like_dom"/>
</dbReference>
<dbReference type="Pfam" id="PF01408">
    <property type="entry name" value="GFO_IDH_MocA"/>
    <property type="match status" value="1"/>
</dbReference>
<dbReference type="InterPro" id="IPR006311">
    <property type="entry name" value="TAT_signal"/>
</dbReference>
<gene>
    <name evidence="3" type="ORF">MOX91_06085</name>
</gene>
<dbReference type="InterPro" id="IPR019546">
    <property type="entry name" value="TAT_signal_bac_arc"/>
</dbReference>